<dbReference type="AlphaFoldDB" id="A0A6A6T786"/>
<evidence type="ECO:0000313" key="3">
    <source>
        <dbReference type="Proteomes" id="UP000799324"/>
    </source>
</evidence>
<sequence>MHPDIQEVPDCILVPFLGAYGLTFGSWTFFTSRWSRCRDSAEVNGHPLSLCPKAISRLTSAHTEKKRTRCMAIGPGSEVRYLMALFQRQQIRNGVRNSEGVFLDCTSEAASAEETNVVYTPKITLSGSRYTQCSGYTSFPINGSVTQ</sequence>
<evidence type="ECO:0000256" key="1">
    <source>
        <dbReference type="SAM" id="Phobius"/>
    </source>
</evidence>
<proteinExistence type="predicted"/>
<name>A0A6A6T786_9PLEO</name>
<reference evidence="2" key="1">
    <citation type="journal article" date="2020" name="Stud. Mycol.">
        <title>101 Dothideomycetes genomes: a test case for predicting lifestyles and emergence of pathogens.</title>
        <authorList>
            <person name="Haridas S."/>
            <person name="Albert R."/>
            <person name="Binder M."/>
            <person name="Bloem J."/>
            <person name="Labutti K."/>
            <person name="Salamov A."/>
            <person name="Andreopoulos B."/>
            <person name="Baker S."/>
            <person name="Barry K."/>
            <person name="Bills G."/>
            <person name="Bluhm B."/>
            <person name="Cannon C."/>
            <person name="Castanera R."/>
            <person name="Culley D."/>
            <person name="Daum C."/>
            <person name="Ezra D."/>
            <person name="Gonzalez J."/>
            <person name="Henrissat B."/>
            <person name="Kuo A."/>
            <person name="Liang C."/>
            <person name="Lipzen A."/>
            <person name="Lutzoni F."/>
            <person name="Magnuson J."/>
            <person name="Mondo S."/>
            <person name="Nolan M."/>
            <person name="Ohm R."/>
            <person name="Pangilinan J."/>
            <person name="Park H.-J."/>
            <person name="Ramirez L."/>
            <person name="Alfaro M."/>
            <person name="Sun H."/>
            <person name="Tritt A."/>
            <person name="Yoshinaga Y."/>
            <person name="Zwiers L.-H."/>
            <person name="Turgeon B."/>
            <person name="Goodwin S."/>
            <person name="Spatafora J."/>
            <person name="Crous P."/>
            <person name="Grigoriev I."/>
        </authorList>
    </citation>
    <scope>NUCLEOTIDE SEQUENCE</scope>
    <source>
        <strain evidence="2">CBS 122681</strain>
    </source>
</reference>
<keyword evidence="3" id="KW-1185">Reference proteome</keyword>
<gene>
    <name evidence="2" type="ORF">K491DRAFT_679506</name>
</gene>
<dbReference type="EMBL" id="MU004360">
    <property type="protein sequence ID" value="KAF2654698.1"/>
    <property type="molecule type" value="Genomic_DNA"/>
</dbReference>
<keyword evidence="1" id="KW-0812">Transmembrane</keyword>
<evidence type="ECO:0000313" key="2">
    <source>
        <dbReference type="EMBL" id="KAF2654698.1"/>
    </source>
</evidence>
<feature type="transmembrane region" description="Helical" evidence="1">
    <location>
        <begin position="12"/>
        <end position="30"/>
    </location>
</feature>
<protein>
    <submittedName>
        <fullName evidence="2">Uncharacterized protein</fullName>
    </submittedName>
</protein>
<organism evidence="2 3">
    <name type="scientific">Lophiostoma macrostomum CBS 122681</name>
    <dbReference type="NCBI Taxonomy" id="1314788"/>
    <lineage>
        <taxon>Eukaryota</taxon>
        <taxon>Fungi</taxon>
        <taxon>Dikarya</taxon>
        <taxon>Ascomycota</taxon>
        <taxon>Pezizomycotina</taxon>
        <taxon>Dothideomycetes</taxon>
        <taxon>Pleosporomycetidae</taxon>
        <taxon>Pleosporales</taxon>
        <taxon>Lophiostomataceae</taxon>
        <taxon>Lophiostoma</taxon>
    </lineage>
</organism>
<keyword evidence="1" id="KW-0472">Membrane</keyword>
<dbReference type="Proteomes" id="UP000799324">
    <property type="component" value="Unassembled WGS sequence"/>
</dbReference>
<keyword evidence="1" id="KW-1133">Transmembrane helix</keyword>
<accession>A0A6A6T786</accession>